<organism evidence="1 2">
    <name type="scientific">Magnetospirillum moscoviense</name>
    <dbReference type="NCBI Taxonomy" id="1437059"/>
    <lineage>
        <taxon>Bacteria</taxon>
        <taxon>Pseudomonadati</taxon>
        <taxon>Pseudomonadota</taxon>
        <taxon>Alphaproteobacteria</taxon>
        <taxon>Rhodospirillales</taxon>
        <taxon>Rhodospirillaceae</taxon>
        <taxon>Magnetospirillum</taxon>
    </lineage>
</organism>
<accession>A0A178MYG9</accession>
<dbReference type="Proteomes" id="UP000078543">
    <property type="component" value="Unassembled WGS sequence"/>
</dbReference>
<sequence>MAEQSPEKTGLVLWWRREKARDEIGIGPAKFRELCFVASRADLIRKSASARSRSRWAAGLRRSRSVRRVIAYALKYAERQRR</sequence>
<evidence type="ECO:0000313" key="2">
    <source>
        <dbReference type="Proteomes" id="UP000078543"/>
    </source>
</evidence>
<keyword evidence="2" id="KW-1185">Reference proteome</keyword>
<gene>
    <name evidence="1" type="ORF">A6A05_19360</name>
</gene>
<name>A0A178MYG9_9PROT</name>
<proteinExistence type="predicted"/>
<protein>
    <submittedName>
        <fullName evidence="1">Uncharacterized protein</fullName>
    </submittedName>
</protein>
<dbReference type="EMBL" id="LWQU01000055">
    <property type="protein sequence ID" value="OAN60870.1"/>
    <property type="molecule type" value="Genomic_DNA"/>
</dbReference>
<comment type="caution">
    <text evidence="1">The sequence shown here is derived from an EMBL/GenBank/DDBJ whole genome shotgun (WGS) entry which is preliminary data.</text>
</comment>
<reference evidence="1 2" key="1">
    <citation type="submission" date="2016-04" db="EMBL/GenBank/DDBJ databases">
        <title>Draft genome sequence of freshwater magnetotactic bacteria Magnetospirillum marisnigri SP-1 and Magnetospirillum moscoviense BB-1.</title>
        <authorList>
            <person name="Koziaeva V."/>
            <person name="Dziuba M.V."/>
            <person name="Ivanov T.M."/>
            <person name="Kuznetsov B."/>
            <person name="Grouzdev D.S."/>
        </authorList>
    </citation>
    <scope>NUCLEOTIDE SEQUENCE [LARGE SCALE GENOMIC DNA]</scope>
    <source>
        <strain evidence="1 2">BB-1</strain>
    </source>
</reference>
<dbReference type="AlphaFoldDB" id="A0A178MYG9"/>
<evidence type="ECO:0000313" key="1">
    <source>
        <dbReference type="EMBL" id="OAN60870.1"/>
    </source>
</evidence>